<name>A0A1E7F242_9STRA</name>
<feature type="compositionally biased region" description="Acidic residues" evidence="1">
    <location>
        <begin position="26"/>
        <end position="53"/>
    </location>
</feature>
<evidence type="ECO:0000313" key="3">
    <source>
        <dbReference type="Proteomes" id="UP000095751"/>
    </source>
</evidence>
<organism evidence="2 3">
    <name type="scientific">Fragilariopsis cylindrus CCMP1102</name>
    <dbReference type="NCBI Taxonomy" id="635003"/>
    <lineage>
        <taxon>Eukaryota</taxon>
        <taxon>Sar</taxon>
        <taxon>Stramenopiles</taxon>
        <taxon>Ochrophyta</taxon>
        <taxon>Bacillariophyta</taxon>
        <taxon>Bacillariophyceae</taxon>
        <taxon>Bacillariophycidae</taxon>
        <taxon>Bacillariales</taxon>
        <taxon>Bacillariaceae</taxon>
        <taxon>Fragilariopsis</taxon>
    </lineage>
</organism>
<dbReference type="Proteomes" id="UP000095751">
    <property type="component" value="Unassembled WGS sequence"/>
</dbReference>
<protein>
    <submittedName>
        <fullName evidence="2">Uncharacterized protein</fullName>
    </submittedName>
</protein>
<dbReference type="KEGG" id="fcy:FRACYDRAFT_244446"/>
<accession>A0A1E7F242</accession>
<proteinExistence type="predicted"/>
<evidence type="ECO:0000313" key="2">
    <source>
        <dbReference type="EMBL" id="OEU12189.1"/>
    </source>
</evidence>
<sequence>MSGNLKEFQYLAPGFVIPDWIKRGEDDEDDGVVNENENNENNDDTENMDIEDNDEEAINITSVDGNKYLMSENEHRLITGTMELSSDRKRSLDSSSGSSDNLVGTISIPKEIKEKLVFINGIEDDDINIKYYHDGHKVSVTNVDGVFFCGGGPVENVGKMRIVAKNHFIQYCPHTSHGPKKLIDYANSVCLRTMNEVTSFYRSHYTKDDTEDDKELLWLSHHMNIPTAVSCIVNKYLGYGNPFQYNPVRQTLLRRHLKLPGHVVSIVNSFLPPVSQKPPICFLFVEGDIFIDIKWKGIEDGAEFITTFVARRRPILQQN</sequence>
<dbReference type="InParanoid" id="A0A1E7F242"/>
<dbReference type="AlphaFoldDB" id="A0A1E7F242"/>
<keyword evidence="3" id="KW-1185">Reference proteome</keyword>
<feature type="region of interest" description="Disordered" evidence="1">
    <location>
        <begin position="81"/>
        <end position="100"/>
    </location>
</feature>
<dbReference type="EMBL" id="KV784365">
    <property type="protein sequence ID" value="OEU12189.1"/>
    <property type="molecule type" value="Genomic_DNA"/>
</dbReference>
<reference evidence="2 3" key="1">
    <citation type="submission" date="2016-09" db="EMBL/GenBank/DDBJ databases">
        <title>Extensive genetic diversity and differential bi-allelic expression allows diatom success in the polar Southern Ocean.</title>
        <authorList>
            <consortium name="DOE Joint Genome Institute"/>
            <person name="Mock T."/>
            <person name="Otillar R.P."/>
            <person name="Strauss J."/>
            <person name="Dupont C."/>
            <person name="Frickenhaus S."/>
            <person name="Maumus F."/>
            <person name="Mcmullan M."/>
            <person name="Sanges R."/>
            <person name="Schmutz J."/>
            <person name="Toseland A."/>
            <person name="Valas R."/>
            <person name="Veluchamy A."/>
            <person name="Ward B.J."/>
            <person name="Allen A."/>
            <person name="Barry K."/>
            <person name="Falciatore A."/>
            <person name="Ferrante M."/>
            <person name="Fortunato A.E."/>
            <person name="Gloeckner G."/>
            <person name="Gruber A."/>
            <person name="Hipkin R."/>
            <person name="Janech M."/>
            <person name="Kroth P."/>
            <person name="Leese F."/>
            <person name="Lindquist E."/>
            <person name="Lyon B.R."/>
            <person name="Martin J."/>
            <person name="Mayer C."/>
            <person name="Parker M."/>
            <person name="Quesneville H."/>
            <person name="Raymond J."/>
            <person name="Uhlig C."/>
            <person name="Valentin K.U."/>
            <person name="Worden A.Z."/>
            <person name="Armbrust E.V."/>
            <person name="Bowler C."/>
            <person name="Green B."/>
            <person name="Moulton V."/>
            <person name="Van Oosterhout C."/>
            <person name="Grigoriev I."/>
        </authorList>
    </citation>
    <scope>NUCLEOTIDE SEQUENCE [LARGE SCALE GENOMIC DNA]</scope>
    <source>
        <strain evidence="2 3">CCMP1102</strain>
    </source>
</reference>
<evidence type="ECO:0000256" key="1">
    <source>
        <dbReference type="SAM" id="MobiDB-lite"/>
    </source>
</evidence>
<gene>
    <name evidence="2" type="ORF">FRACYDRAFT_244446</name>
</gene>
<feature type="region of interest" description="Disordered" evidence="1">
    <location>
        <begin position="22"/>
        <end position="53"/>
    </location>
</feature>